<dbReference type="Bgee" id="ENSGACG00000019778">
    <property type="expression patterns" value="Expressed in head kidney and 13 other cell types or tissues"/>
</dbReference>
<name>G3Q8C4_GASAC</name>
<dbReference type="Gene3D" id="2.60.40.10">
    <property type="entry name" value="Immunoglobulins"/>
    <property type="match status" value="2"/>
</dbReference>
<dbReference type="AlphaFoldDB" id="G3Q8C4"/>
<dbReference type="Ensembl" id="ENSGACT00000026189.2">
    <property type="protein sequence ID" value="ENSGACP00000026138.2"/>
    <property type="gene ID" value="ENSGACG00000019778.2"/>
</dbReference>
<protein>
    <recommendedName>
        <fullName evidence="4">Immunoglobulin domain-containing protein</fullName>
    </recommendedName>
</protein>
<evidence type="ECO:0000313" key="6">
    <source>
        <dbReference type="Proteomes" id="UP000007635"/>
    </source>
</evidence>
<dbReference type="InterPro" id="IPR013106">
    <property type="entry name" value="Ig_V-set"/>
</dbReference>
<dbReference type="SMART" id="SM00409">
    <property type="entry name" value="IG"/>
    <property type="match status" value="2"/>
</dbReference>
<dbReference type="GO" id="GO:0005102">
    <property type="term" value="F:signaling receptor binding"/>
    <property type="evidence" value="ECO:0007669"/>
    <property type="project" value="TreeGrafter"/>
</dbReference>
<proteinExistence type="predicted"/>
<dbReference type="Pfam" id="PF07686">
    <property type="entry name" value="V-set"/>
    <property type="match status" value="2"/>
</dbReference>
<dbReference type="InterPro" id="IPR036179">
    <property type="entry name" value="Ig-like_dom_sf"/>
</dbReference>
<dbReference type="GO" id="GO:0001817">
    <property type="term" value="P:regulation of cytokine production"/>
    <property type="evidence" value="ECO:0007669"/>
    <property type="project" value="TreeGrafter"/>
</dbReference>
<dbReference type="SUPFAM" id="SSF48726">
    <property type="entry name" value="Immunoglobulin"/>
    <property type="match status" value="2"/>
</dbReference>
<dbReference type="STRING" id="69293.ENSGACP00000026138"/>
<dbReference type="Proteomes" id="UP000007635">
    <property type="component" value="Chromosome IX"/>
</dbReference>
<dbReference type="InterPro" id="IPR003599">
    <property type="entry name" value="Ig_sub"/>
</dbReference>
<evidence type="ECO:0000256" key="2">
    <source>
        <dbReference type="ARBA" id="ARBA00023136"/>
    </source>
</evidence>
<dbReference type="InterPro" id="IPR050504">
    <property type="entry name" value="IgSF_BTN/MOG"/>
</dbReference>
<reference evidence="5 6" key="1">
    <citation type="journal article" date="2021" name="G3 (Bethesda)">
        <title>Improved contiguity of the threespine stickleback genome using long-read sequencing.</title>
        <authorList>
            <person name="Nath S."/>
            <person name="Shaw D.E."/>
            <person name="White M.A."/>
        </authorList>
    </citation>
    <scope>NUCLEOTIDE SEQUENCE [LARGE SCALE GENOMIC DNA]</scope>
    <source>
        <strain evidence="5 6">Lake Benthic</strain>
    </source>
</reference>
<feature type="domain" description="Immunoglobulin" evidence="4">
    <location>
        <begin position="86"/>
        <end position="186"/>
    </location>
</feature>
<evidence type="ECO:0000313" key="5">
    <source>
        <dbReference type="Ensembl" id="ENSGACP00000026138.2"/>
    </source>
</evidence>
<evidence type="ECO:0000256" key="3">
    <source>
        <dbReference type="ARBA" id="ARBA00023319"/>
    </source>
</evidence>
<evidence type="ECO:0000256" key="1">
    <source>
        <dbReference type="ARBA" id="ARBA00004370"/>
    </source>
</evidence>
<dbReference type="GeneTree" id="ENSGT00400000025126"/>
<dbReference type="PANTHER" id="PTHR24100">
    <property type="entry name" value="BUTYROPHILIN"/>
    <property type="match status" value="1"/>
</dbReference>
<dbReference type="PANTHER" id="PTHR24100:SF151">
    <property type="entry name" value="ICOS LIGAND"/>
    <property type="match status" value="1"/>
</dbReference>
<accession>G3Q8C4</accession>
<dbReference type="GO" id="GO:0050852">
    <property type="term" value="P:T cell receptor signaling pathway"/>
    <property type="evidence" value="ECO:0007669"/>
    <property type="project" value="TreeGrafter"/>
</dbReference>
<evidence type="ECO:0000259" key="4">
    <source>
        <dbReference type="SMART" id="SM00409"/>
    </source>
</evidence>
<reference evidence="5" key="2">
    <citation type="submission" date="2025-08" db="UniProtKB">
        <authorList>
            <consortium name="Ensembl"/>
        </authorList>
    </citation>
    <scope>IDENTIFICATION</scope>
</reference>
<comment type="subcellular location">
    <subcellularLocation>
        <location evidence="1">Membrane</location>
    </subcellularLocation>
</comment>
<dbReference type="InterPro" id="IPR013783">
    <property type="entry name" value="Ig-like_fold"/>
</dbReference>
<feature type="domain" description="Immunoglobulin" evidence="4">
    <location>
        <begin position="193"/>
        <end position="301"/>
    </location>
</feature>
<sequence>MRRSILVTQKLPATATRRRISAQLKKTVLPTIYNQLKCEHVKEVHIISATYCESVCVCVCLFSPAVPSGVICEFVFPPGDQQLVCLESIRASEGEDVTLRCHSHPKLHLDEQTVEVSRDDLPGRDNIVHLYRDRKDDFENQMTRYRDRTRLDPVDLTSGNVTLRICSVDESDSGRYVVFIPKLHIRDQQLVCLESIRASEGEDVTLRCHSHPKLHLDEQTVEVRRDDLPGRDNIVHLYRDRKDDFENQMTRYRDRTRLDPEDLTSGKVTLRICSVNESDSGHYVVFIPKLDIWCVINVTISKLFLQCKHINNETVYQQKASRLLKSNIYIYILHHEPSEVLRINVSKLFPCSHRHLEELQRKEAKQR</sequence>
<keyword evidence="3" id="KW-0393">Immunoglobulin domain</keyword>
<keyword evidence="2" id="KW-0472">Membrane</keyword>
<dbReference type="InParanoid" id="G3Q8C4"/>
<keyword evidence="6" id="KW-1185">Reference proteome</keyword>
<reference evidence="5" key="3">
    <citation type="submission" date="2025-09" db="UniProtKB">
        <authorList>
            <consortium name="Ensembl"/>
        </authorList>
    </citation>
    <scope>IDENTIFICATION</scope>
</reference>
<dbReference type="GO" id="GO:0009897">
    <property type="term" value="C:external side of plasma membrane"/>
    <property type="evidence" value="ECO:0007669"/>
    <property type="project" value="TreeGrafter"/>
</dbReference>
<organism evidence="5 6">
    <name type="scientific">Gasterosteus aculeatus aculeatus</name>
    <name type="common">three-spined stickleback</name>
    <dbReference type="NCBI Taxonomy" id="481459"/>
    <lineage>
        <taxon>Eukaryota</taxon>
        <taxon>Metazoa</taxon>
        <taxon>Chordata</taxon>
        <taxon>Craniata</taxon>
        <taxon>Vertebrata</taxon>
        <taxon>Euteleostomi</taxon>
        <taxon>Actinopterygii</taxon>
        <taxon>Neopterygii</taxon>
        <taxon>Teleostei</taxon>
        <taxon>Neoteleostei</taxon>
        <taxon>Acanthomorphata</taxon>
        <taxon>Eupercaria</taxon>
        <taxon>Perciformes</taxon>
        <taxon>Cottioidei</taxon>
        <taxon>Gasterosteales</taxon>
        <taxon>Gasterosteidae</taxon>
        <taxon>Gasterosteus</taxon>
    </lineage>
</organism>